<evidence type="ECO:0000256" key="1">
    <source>
        <dbReference type="PROSITE-ProRule" id="PRU00175"/>
    </source>
</evidence>
<dbReference type="SUPFAM" id="SSF57850">
    <property type="entry name" value="RING/U-box"/>
    <property type="match status" value="1"/>
</dbReference>
<keyword evidence="1" id="KW-0863">Zinc-finger</keyword>
<keyword evidence="2" id="KW-0175">Coiled coil</keyword>
<evidence type="ECO:0000259" key="4">
    <source>
        <dbReference type="PROSITE" id="PS50089"/>
    </source>
</evidence>
<dbReference type="EMBL" id="CAKOGP040000890">
    <property type="protein sequence ID" value="CAJ1940336.1"/>
    <property type="molecule type" value="Genomic_DNA"/>
</dbReference>
<dbReference type="GO" id="GO:0008270">
    <property type="term" value="F:zinc ion binding"/>
    <property type="evidence" value="ECO:0007669"/>
    <property type="project" value="UniProtKB-KW"/>
</dbReference>
<protein>
    <recommendedName>
        <fullName evidence="4">RING-type domain-containing protein</fullName>
    </recommendedName>
</protein>
<dbReference type="Gene3D" id="3.30.40.10">
    <property type="entry name" value="Zinc/RING finger domain, C3HC4 (zinc finger)"/>
    <property type="match status" value="1"/>
</dbReference>
<keyword evidence="1" id="KW-0479">Metal-binding</keyword>
<evidence type="ECO:0000256" key="3">
    <source>
        <dbReference type="SAM" id="MobiDB-lite"/>
    </source>
</evidence>
<feature type="region of interest" description="Disordered" evidence="3">
    <location>
        <begin position="91"/>
        <end position="119"/>
    </location>
</feature>
<name>A0AAD2CQ26_9STRA</name>
<comment type="caution">
    <text evidence="5">The sequence shown here is derived from an EMBL/GenBank/DDBJ whole genome shotgun (WGS) entry which is preliminary data.</text>
</comment>
<dbReference type="PROSITE" id="PS50089">
    <property type="entry name" value="ZF_RING_2"/>
    <property type="match status" value="1"/>
</dbReference>
<feature type="compositionally biased region" description="Low complexity" evidence="3">
    <location>
        <begin position="479"/>
        <end position="498"/>
    </location>
</feature>
<gene>
    <name evidence="5" type="ORF">CYCCA115_LOCUS6991</name>
</gene>
<keyword evidence="1" id="KW-0862">Zinc</keyword>
<dbReference type="GO" id="GO:0061630">
    <property type="term" value="F:ubiquitin protein ligase activity"/>
    <property type="evidence" value="ECO:0007669"/>
    <property type="project" value="TreeGrafter"/>
</dbReference>
<evidence type="ECO:0000256" key="2">
    <source>
        <dbReference type="SAM" id="Coils"/>
    </source>
</evidence>
<accession>A0AAD2CQ26</accession>
<feature type="region of interest" description="Disordered" evidence="3">
    <location>
        <begin position="475"/>
        <end position="503"/>
    </location>
</feature>
<feature type="region of interest" description="Disordered" evidence="3">
    <location>
        <begin position="372"/>
        <end position="396"/>
    </location>
</feature>
<feature type="region of interest" description="Disordered" evidence="3">
    <location>
        <begin position="329"/>
        <end position="351"/>
    </location>
</feature>
<sequence length="551" mass="60319">MTSVAAEVSLHCMICYEEFNTRDRAPVVLPCGHTYICEVCAKRLKKCMECREPLFWAPPAQEQKTMPSGMNLNSGRSPQPLRYTGGSVNRGRFSPGPQTPPHPAYGGIAAAAPAPTPKKEVPLPLPRNIVLLEMIEAAEMQARMIEKERLKRAHSTRDGEDDDDKLIEPTLAGMTALAGACGTYAVREPLGLAVLPFDPNLQHDKRKAVNAGEEKKVEESREPFTIEDGQTVQVVAAEDGVYKLAREVGYIMASVNQLVKVGGPLEKSCRLEGMLDSVMEKRMQLQKELDEVDLLVNGLRNQIKDEQDQPEEHPVISARKESISALRDELDVGGGGPQTPTTPPKRSQTQDLLLHSSTTDSTDVGLDYHRTPEHRPIYENSPARSCPMPSTEHADVTDPRLQQPFMDDQTGGLPRYRVSNDDADLGITGGLLGFGCGSGLFGERLLEDGPQRNRIQGIDSMLPSFDDDDQTLGGRSFMTARTTGTTGTSRGYRPTRTGSFDGGTVNFRTGMSGHAGLLQSKKHASPNAHNRREVRMMSDHRGVVQARGNQS</sequence>
<dbReference type="InterPro" id="IPR013083">
    <property type="entry name" value="Znf_RING/FYVE/PHD"/>
</dbReference>
<proteinExistence type="predicted"/>
<dbReference type="PANTHER" id="PTHR22791:SF6">
    <property type="entry name" value="RING-TYPE DOMAIN-CONTAINING PROTEIN"/>
    <property type="match status" value="1"/>
</dbReference>
<feature type="coiled-coil region" evidence="2">
    <location>
        <begin position="275"/>
        <end position="309"/>
    </location>
</feature>
<feature type="compositionally biased region" description="Low complexity" evidence="3">
    <location>
        <begin position="104"/>
        <end position="113"/>
    </location>
</feature>
<reference evidence="5" key="1">
    <citation type="submission" date="2023-08" db="EMBL/GenBank/DDBJ databases">
        <authorList>
            <person name="Audoor S."/>
            <person name="Bilcke G."/>
        </authorList>
    </citation>
    <scope>NUCLEOTIDE SEQUENCE</scope>
</reference>
<dbReference type="InterPro" id="IPR051435">
    <property type="entry name" value="RING_finger_E3_ubiq-ligases"/>
</dbReference>
<dbReference type="Pfam" id="PF13920">
    <property type="entry name" value="zf-C3HC4_3"/>
    <property type="match status" value="1"/>
</dbReference>
<keyword evidence="6" id="KW-1185">Reference proteome</keyword>
<dbReference type="Proteomes" id="UP001295423">
    <property type="component" value="Unassembled WGS sequence"/>
</dbReference>
<dbReference type="AlphaFoldDB" id="A0AAD2CQ26"/>
<evidence type="ECO:0000313" key="5">
    <source>
        <dbReference type="EMBL" id="CAJ1940336.1"/>
    </source>
</evidence>
<evidence type="ECO:0000313" key="6">
    <source>
        <dbReference type="Proteomes" id="UP001295423"/>
    </source>
</evidence>
<dbReference type="GO" id="GO:0016567">
    <property type="term" value="P:protein ubiquitination"/>
    <property type="evidence" value="ECO:0007669"/>
    <property type="project" value="TreeGrafter"/>
</dbReference>
<organism evidence="5 6">
    <name type="scientific">Cylindrotheca closterium</name>
    <dbReference type="NCBI Taxonomy" id="2856"/>
    <lineage>
        <taxon>Eukaryota</taxon>
        <taxon>Sar</taxon>
        <taxon>Stramenopiles</taxon>
        <taxon>Ochrophyta</taxon>
        <taxon>Bacillariophyta</taxon>
        <taxon>Bacillariophyceae</taxon>
        <taxon>Bacillariophycidae</taxon>
        <taxon>Bacillariales</taxon>
        <taxon>Bacillariaceae</taxon>
        <taxon>Cylindrotheca</taxon>
    </lineage>
</organism>
<dbReference type="PANTHER" id="PTHR22791">
    <property type="entry name" value="RING-TYPE DOMAIN-CONTAINING PROTEIN"/>
    <property type="match status" value="1"/>
</dbReference>
<dbReference type="SMART" id="SM00184">
    <property type="entry name" value="RING"/>
    <property type="match status" value="1"/>
</dbReference>
<feature type="domain" description="RING-type" evidence="4">
    <location>
        <begin position="12"/>
        <end position="51"/>
    </location>
</feature>
<dbReference type="InterPro" id="IPR001841">
    <property type="entry name" value="Znf_RING"/>
</dbReference>